<dbReference type="GO" id="GO:0005886">
    <property type="term" value="C:plasma membrane"/>
    <property type="evidence" value="ECO:0007669"/>
    <property type="project" value="UniProtKB-SubCell"/>
</dbReference>
<evidence type="ECO:0000256" key="2">
    <source>
        <dbReference type="ARBA" id="ARBA00010792"/>
    </source>
</evidence>
<dbReference type="KEGG" id="ams:AMIS_26900"/>
<dbReference type="EMBL" id="AP012319">
    <property type="protein sequence ID" value="BAL87910.1"/>
    <property type="molecule type" value="Genomic_DNA"/>
</dbReference>
<dbReference type="InterPro" id="IPR032816">
    <property type="entry name" value="VTT_dom"/>
</dbReference>
<evidence type="ECO:0000259" key="8">
    <source>
        <dbReference type="Pfam" id="PF09335"/>
    </source>
</evidence>
<evidence type="ECO:0000256" key="1">
    <source>
        <dbReference type="ARBA" id="ARBA00004651"/>
    </source>
</evidence>
<keyword evidence="3 7" id="KW-1003">Cell membrane</keyword>
<keyword evidence="10" id="KW-1185">Reference proteome</keyword>
<dbReference type="PANTHER" id="PTHR30353:SF0">
    <property type="entry name" value="TRANSMEMBRANE PROTEIN"/>
    <property type="match status" value="1"/>
</dbReference>
<feature type="domain" description="VTT" evidence="8">
    <location>
        <begin position="36"/>
        <end position="161"/>
    </location>
</feature>
<reference evidence="9 10" key="1">
    <citation type="submission" date="2012-02" db="EMBL/GenBank/DDBJ databases">
        <title>Complete genome sequence of Actinoplanes missouriensis 431 (= NBRC 102363).</title>
        <authorList>
            <person name="Ohnishi Y."/>
            <person name="Ishikawa J."/>
            <person name="Sekine M."/>
            <person name="Hosoyama A."/>
            <person name="Harada T."/>
            <person name="Narita H."/>
            <person name="Hata T."/>
            <person name="Konno Y."/>
            <person name="Tutikane K."/>
            <person name="Fujita N."/>
            <person name="Horinouchi S."/>
            <person name="Hayakawa M."/>
        </authorList>
    </citation>
    <scope>NUCLEOTIDE SEQUENCE [LARGE SCALE GENOMIC DNA]</scope>
    <source>
        <strain evidence="10">ATCC 14538 / DSM 43046 / CBS 188.64 / JCM 3121 / NBRC 102363 / NCIMB 12654 / NRRL B-3342 / UNCC 431</strain>
    </source>
</reference>
<evidence type="ECO:0000256" key="3">
    <source>
        <dbReference type="ARBA" id="ARBA00022475"/>
    </source>
</evidence>
<evidence type="ECO:0000256" key="7">
    <source>
        <dbReference type="RuleBase" id="RU367016"/>
    </source>
</evidence>
<feature type="transmembrane region" description="Helical" evidence="7">
    <location>
        <begin position="14"/>
        <end position="36"/>
    </location>
</feature>
<evidence type="ECO:0000256" key="6">
    <source>
        <dbReference type="ARBA" id="ARBA00023136"/>
    </source>
</evidence>
<feature type="transmembrane region" description="Helical" evidence="7">
    <location>
        <begin position="111"/>
        <end position="130"/>
    </location>
</feature>
<dbReference type="PATRIC" id="fig|512565.3.peg.2688"/>
<accession>I0H4H3</accession>
<proteinExistence type="inferred from homology"/>
<dbReference type="HOGENOM" id="CLU_044208_6_3_11"/>
<dbReference type="eggNOG" id="COG0586">
    <property type="taxonomic scope" value="Bacteria"/>
</dbReference>
<dbReference type="OrthoDB" id="9813426at2"/>
<keyword evidence="4 7" id="KW-0812">Transmembrane</keyword>
<keyword evidence="5 7" id="KW-1133">Transmembrane helix</keyword>
<name>I0H4H3_ACTM4</name>
<dbReference type="STRING" id="512565.AMIS_26900"/>
<comment type="similarity">
    <text evidence="2 7">Belongs to the DedA family.</text>
</comment>
<feature type="transmembrane region" description="Helical" evidence="7">
    <location>
        <begin position="43"/>
        <end position="69"/>
    </location>
</feature>
<dbReference type="Pfam" id="PF09335">
    <property type="entry name" value="VTT_dom"/>
    <property type="match status" value="1"/>
</dbReference>
<evidence type="ECO:0000313" key="10">
    <source>
        <dbReference type="Proteomes" id="UP000007882"/>
    </source>
</evidence>
<dbReference type="PANTHER" id="PTHR30353">
    <property type="entry name" value="INNER MEMBRANE PROTEIN DEDA-RELATED"/>
    <property type="match status" value="1"/>
</dbReference>
<keyword evidence="6 7" id="KW-0472">Membrane</keyword>
<sequence>MTVLLHFVDSAPEWLAYSLVGLLAFVESAAFVGLVFPGEAALLVGGVLAGTGRLALPVLLVVAALAAVLGDSAGYEIGRLGGNAITSSRLGRLIGERRWARAESFMRRHGAWAVLLGRWVGLMRALVPALAGMTRMRYRTFLVFNAIGGTLWAVAVVLAGYFAGTSWHQVEHALGDLSSVAVAAAVVAGGAFVAVRHWKRVRTPASRSTP</sequence>
<feature type="transmembrane region" description="Helical" evidence="7">
    <location>
        <begin position="142"/>
        <end position="162"/>
    </location>
</feature>
<feature type="transmembrane region" description="Helical" evidence="7">
    <location>
        <begin position="174"/>
        <end position="195"/>
    </location>
</feature>
<gene>
    <name evidence="9" type="ordered locus">AMIS_26900</name>
</gene>
<evidence type="ECO:0000256" key="4">
    <source>
        <dbReference type="ARBA" id="ARBA00022692"/>
    </source>
</evidence>
<dbReference type="Proteomes" id="UP000007882">
    <property type="component" value="Chromosome"/>
</dbReference>
<evidence type="ECO:0000313" key="9">
    <source>
        <dbReference type="EMBL" id="BAL87910.1"/>
    </source>
</evidence>
<dbReference type="RefSeq" id="WP_014442805.1">
    <property type="nucleotide sequence ID" value="NC_017093.1"/>
</dbReference>
<dbReference type="InterPro" id="IPR032818">
    <property type="entry name" value="DedA-like"/>
</dbReference>
<evidence type="ECO:0000256" key="5">
    <source>
        <dbReference type="ARBA" id="ARBA00022989"/>
    </source>
</evidence>
<comment type="subcellular location">
    <subcellularLocation>
        <location evidence="1 7">Cell membrane</location>
        <topology evidence="1 7">Multi-pass membrane protein</topology>
    </subcellularLocation>
</comment>
<dbReference type="AlphaFoldDB" id="I0H4H3"/>
<protein>
    <recommendedName>
        <fullName evidence="8">VTT domain-containing protein</fullName>
    </recommendedName>
</protein>
<organism evidence="9 10">
    <name type="scientific">Actinoplanes missouriensis (strain ATCC 14538 / DSM 43046 / CBS 188.64 / JCM 3121 / NBRC 102363 / NCIMB 12654 / NRRL B-3342 / UNCC 431)</name>
    <dbReference type="NCBI Taxonomy" id="512565"/>
    <lineage>
        <taxon>Bacteria</taxon>
        <taxon>Bacillati</taxon>
        <taxon>Actinomycetota</taxon>
        <taxon>Actinomycetes</taxon>
        <taxon>Micromonosporales</taxon>
        <taxon>Micromonosporaceae</taxon>
        <taxon>Actinoplanes</taxon>
    </lineage>
</organism>